<reference evidence="2" key="1">
    <citation type="submission" date="2018-09" db="EMBL/GenBank/DDBJ databases">
        <title>Genome sequencing of strain 2DFWR-13.</title>
        <authorList>
            <person name="Heo J."/>
            <person name="Kim S.-J."/>
            <person name="Kwon S.-W."/>
        </authorList>
    </citation>
    <scope>NUCLEOTIDE SEQUENCE [LARGE SCALE GENOMIC DNA]</scope>
    <source>
        <strain evidence="2">2DFWR-13</strain>
    </source>
</reference>
<protein>
    <recommendedName>
        <fullName evidence="3">Nucleotidyl transferase</fullName>
    </recommendedName>
</protein>
<dbReference type="KEGG" id="lyd:D7I47_03365"/>
<dbReference type="Proteomes" id="UP000278886">
    <property type="component" value="Chromosome"/>
</dbReference>
<dbReference type="OrthoDB" id="4376297at2"/>
<sequence length="191" mass="20804">MPRLEREDIVWGLRELVARARAAGIVGARIYIVGGAALRLAYFDRPATGDIDARIHLAAELQPIIDEIANQRGWMRGWLNSAAEKFIPGYGSPVEWVPVLDDQSVSVWIAPADTLLAMKLKAMEGRRGRDEDDVAYLLAINGIASAEEAEELLGSFFPGDALNDRAYATLIRIIDDGLPPPVPPMDVDLGG</sequence>
<keyword evidence="2" id="KW-1185">Reference proteome</keyword>
<dbReference type="AlphaFoldDB" id="A0A387B4N6"/>
<proteinExistence type="predicted"/>
<dbReference type="RefSeq" id="WP_120761734.1">
    <property type="nucleotide sequence ID" value="NZ_CP032630.1"/>
</dbReference>
<organism evidence="1 2">
    <name type="scientific">Protaetiibacter intestinalis</name>
    <dbReference type="NCBI Taxonomy" id="2419774"/>
    <lineage>
        <taxon>Bacteria</taxon>
        <taxon>Bacillati</taxon>
        <taxon>Actinomycetota</taxon>
        <taxon>Actinomycetes</taxon>
        <taxon>Micrococcales</taxon>
        <taxon>Microbacteriaceae</taxon>
        <taxon>Protaetiibacter</taxon>
    </lineage>
</organism>
<evidence type="ECO:0000313" key="1">
    <source>
        <dbReference type="EMBL" id="AYF97383.1"/>
    </source>
</evidence>
<name>A0A387B4N6_9MICO</name>
<evidence type="ECO:0008006" key="3">
    <source>
        <dbReference type="Google" id="ProtNLM"/>
    </source>
</evidence>
<accession>A0A387B4N6</accession>
<dbReference type="EMBL" id="CP032630">
    <property type="protein sequence ID" value="AYF97383.1"/>
    <property type="molecule type" value="Genomic_DNA"/>
</dbReference>
<gene>
    <name evidence="1" type="ORF">D7I47_03365</name>
</gene>
<evidence type="ECO:0000313" key="2">
    <source>
        <dbReference type="Proteomes" id="UP000278886"/>
    </source>
</evidence>